<comment type="caution">
    <text evidence="2">The sequence shown here is derived from an EMBL/GenBank/DDBJ whole genome shotgun (WGS) entry which is preliminary data.</text>
</comment>
<evidence type="ECO:0000313" key="1">
    <source>
        <dbReference type="EMBL" id="CAF1288987.1"/>
    </source>
</evidence>
<protein>
    <submittedName>
        <fullName evidence="2">Uncharacterized protein</fullName>
    </submittedName>
</protein>
<reference evidence="2" key="1">
    <citation type="submission" date="2021-02" db="EMBL/GenBank/DDBJ databases">
        <authorList>
            <person name="Nowell W R."/>
        </authorList>
    </citation>
    <scope>NUCLEOTIDE SEQUENCE</scope>
</reference>
<dbReference type="EMBL" id="CAJOBA010040389">
    <property type="protein sequence ID" value="CAF4093879.1"/>
    <property type="molecule type" value="Genomic_DNA"/>
</dbReference>
<dbReference type="AlphaFoldDB" id="A0A8S2QBF0"/>
<name>A0A8S2QBF0_9BILA</name>
<evidence type="ECO:0000313" key="3">
    <source>
        <dbReference type="Proteomes" id="UP000682733"/>
    </source>
</evidence>
<dbReference type="Proteomes" id="UP000677228">
    <property type="component" value="Unassembled WGS sequence"/>
</dbReference>
<dbReference type="EMBL" id="CAJNOK010018821">
    <property type="protein sequence ID" value="CAF1288987.1"/>
    <property type="molecule type" value="Genomic_DNA"/>
</dbReference>
<evidence type="ECO:0000313" key="2">
    <source>
        <dbReference type="EMBL" id="CAF4093879.1"/>
    </source>
</evidence>
<organism evidence="2 3">
    <name type="scientific">Didymodactylos carnosus</name>
    <dbReference type="NCBI Taxonomy" id="1234261"/>
    <lineage>
        <taxon>Eukaryota</taxon>
        <taxon>Metazoa</taxon>
        <taxon>Spiralia</taxon>
        <taxon>Gnathifera</taxon>
        <taxon>Rotifera</taxon>
        <taxon>Eurotatoria</taxon>
        <taxon>Bdelloidea</taxon>
        <taxon>Philodinida</taxon>
        <taxon>Philodinidae</taxon>
        <taxon>Didymodactylos</taxon>
    </lineage>
</organism>
<gene>
    <name evidence="1" type="ORF">OVA965_LOCUS27998</name>
    <name evidence="2" type="ORF">TMI583_LOCUS28747</name>
</gene>
<accession>A0A8S2QBF0</accession>
<proteinExistence type="predicted"/>
<dbReference type="Proteomes" id="UP000682733">
    <property type="component" value="Unassembled WGS sequence"/>
</dbReference>
<sequence>MYNTKIFFILLCFIQIPLYIQSLDWLIDRITEQTTLTRTEQGTLLLSNSLISREFLVEPDFATINFFDNHTTKSSLLRSVKPEAVITLDGIEYNIGGVLSNIHGAYFNRTAFWNNKTIDSMAFHFVSYEILDIQAPFKYTPKRFAPNTIIWPPKGIHLKVYFAAPWWAPIPHSYVSVSVNYEMYDGIPLLSKWIEVIDKGQKSDIDLSFKSIELFSVNQPWSPYGNNWLYVETDQPSGHGTNVIWNYESIVNSIPGSFPPLLNCTYETDHPIVLALKDSISSFRVHELVIGSSNIERVALSKHRLFRLLAPHTQENPIFFHMINGTSVAFRQAIDQMADVGFEMLIYSFGSGFDMESDNATYIKQIADDISYANSKGIEVGGYDLIALTRQVKIEWMAIDPDTDGPYGGYSCGSTNHSHHRNDSIYRQNLLQGEYYKILRERSVYINQPDYYFYQGGSKTGMGYNEDQYSLPRWMDISVSRQGMFDDLYERIPTTGWMFVPLTVYHGGGDAAQFEPLVEHLTEYEWALAQYLGAGVAACYRGYRLYDSNDTRLLVKKWVDFYKKYRQILISDVIHVRRADMQSVDSFMHVNPYLNDIKGLAMVFNPTSESINTILTLPLYYTGLIDVAHVSEQENEWKTYTLARNYDIYIPVSLQPLGITWFLIK</sequence>